<evidence type="ECO:0000313" key="1">
    <source>
        <dbReference type="EMBL" id="UGO50665.1"/>
    </source>
</evidence>
<protein>
    <submittedName>
        <fullName evidence="1">Uncharacterized protein</fullName>
    </submittedName>
</protein>
<sequence>MEKSSKVVMKLTKKMCDYCHKNEAKAQCEGCYEDCCDDCLVSLTVHNMIDFPLCKTCYEIQEDQLKGDDVNVK</sequence>
<proteinExistence type="predicted"/>
<dbReference type="InterPro" id="IPR011011">
    <property type="entry name" value="Znf_FYVE_PHD"/>
</dbReference>
<organism evidence="1 2">
    <name type="scientific">Bacillus phage vB_BanS_Sophrita</name>
    <dbReference type="NCBI Taxonomy" id="2894790"/>
    <lineage>
        <taxon>Viruses</taxon>
        <taxon>Duplodnaviria</taxon>
        <taxon>Heunggongvirae</taxon>
        <taxon>Uroviricota</taxon>
        <taxon>Caudoviricetes</taxon>
        <taxon>Joanripponvirinae</taxon>
        <taxon>Sophritavirus</taxon>
        <taxon>Sophritavirus sophrita</taxon>
    </lineage>
</organism>
<gene>
    <name evidence="1" type="ORF">SOPHRITA_74</name>
</gene>
<evidence type="ECO:0000313" key="2">
    <source>
        <dbReference type="Proteomes" id="UP000827460"/>
    </source>
</evidence>
<dbReference type="SUPFAM" id="SSF57903">
    <property type="entry name" value="FYVE/PHD zinc finger"/>
    <property type="match status" value="1"/>
</dbReference>
<dbReference type="EMBL" id="OK499991">
    <property type="protein sequence ID" value="UGO50665.1"/>
    <property type="molecule type" value="Genomic_DNA"/>
</dbReference>
<keyword evidence="2" id="KW-1185">Reference proteome</keyword>
<name>A0AAE8YUP3_9CAUD</name>
<accession>A0AAE8YUP3</accession>
<reference evidence="1" key="1">
    <citation type="submission" date="2021-10" db="EMBL/GenBank/DDBJ databases">
        <authorList>
            <person name="Lavering E.D."/>
            <person name="James R."/>
            <person name="Fairholm J.D."/>
            <person name="Ogilvie B.H."/>
            <person name="Thurgood T.L."/>
            <person name="Robison R.A."/>
            <person name="Grose J.H."/>
        </authorList>
    </citation>
    <scope>NUCLEOTIDE SEQUENCE</scope>
</reference>
<dbReference type="Proteomes" id="UP000827460">
    <property type="component" value="Segment"/>
</dbReference>